<evidence type="ECO:0000256" key="2">
    <source>
        <dbReference type="ARBA" id="ARBA00007362"/>
    </source>
</evidence>
<reference evidence="8 9" key="2">
    <citation type="submission" date="2009-02" db="EMBL/GenBank/DDBJ databases">
        <title>Draft genome sequence of Clostridium asparagiforme (DSM 15981).</title>
        <authorList>
            <person name="Sudarsanam P."/>
            <person name="Ley R."/>
            <person name="Guruge J."/>
            <person name="Turnbaugh P.J."/>
            <person name="Mahowald M."/>
            <person name="Liep D."/>
            <person name="Gordon J."/>
        </authorList>
    </citation>
    <scope>NUCLEOTIDE SEQUENCE [LARGE SCALE GENOMIC DNA]</scope>
    <source>
        <strain evidence="8 9">DSM 15981</strain>
    </source>
</reference>
<dbReference type="InterPro" id="IPR037185">
    <property type="entry name" value="EmrE-like"/>
</dbReference>
<evidence type="ECO:0000256" key="5">
    <source>
        <dbReference type="ARBA" id="ARBA00023136"/>
    </source>
</evidence>
<comment type="subcellular location">
    <subcellularLocation>
        <location evidence="1">Membrane</location>
        <topology evidence="1">Multi-pass membrane protein</topology>
    </subcellularLocation>
</comment>
<dbReference type="PANTHER" id="PTHR22911:SF6">
    <property type="entry name" value="SOLUTE CARRIER FAMILY 35 MEMBER G1"/>
    <property type="match status" value="1"/>
</dbReference>
<feature type="transmembrane region" description="Helical" evidence="6">
    <location>
        <begin position="192"/>
        <end position="211"/>
    </location>
</feature>
<feature type="transmembrane region" description="Helical" evidence="6">
    <location>
        <begin position="111"/>
        <end position="128"/>
    </location>
</feature>
<organism evidence="8 9">
    <name type="scientific">[Clostridium] asparagiforme DSM 15981</name>
    <dbReference type="NCBI Taxonomy" id="518636"/>
    <lineage>
        <taxon>Bacteria</taxon>
        <taxon>Bacillati</taxon>
        <taxon>Bacillota</taxon>
        <taxon>Clostridia</taxon>
        <taxon>Lachnospirales</taxon>
        <taxon>Lachnospiraceae</taxon>
        <taxon>Enterocloster</taxon>
    </lineage>
</organism>
<dbReference type="HOGENOM" id="CLU_032828_0_1_9"/>
<dbReference type="Pfam" id="PF00892">
    <property type="entry name" value="EamA"/>
    <property type="match status" value="2"/>
</dbReference>
<keyword evidence="5 6" id="KW-0472">Membrane</keyword>
<keyword evidence="9" id="KW-1185">Reference proteome</keyword>
<comment type="similarity">
    <text evidence="2">Belongs to the EamA transporter family.</text>
</comment>
<reference evidence="8 9" key="1">
    <citation type="submission" date="2009-01" db="EMBL/GenBank/DDBJ databases">
        <authorList>
            <person name="Fulton L."/>
            <person name="Clifton S."/>
            <person name="Fulton B."/>
            <person name="Xu J."/>
            <person name="Minx P."/>
            <person name="Pepin K.H."/>
            <person name="Johnson M."/>
            <person name="Bhonagiri V."/>
            <person name="Nash W.E."/>
            <person name="Mardis E.R."/>
            <person name="Wilson R.K."/>
        </authorList>
    </citation>
    <scope>NUCLEOTIDE SEQUENCE [LARGE SCALE GENOMIC DNA]</scope>
    <source>
        <strain evidence="8 9">DSM 15981</strain>
    </source>
</reference>
<dbReference type="InterPro" id="IPR000620">
    <property type="entry name" value="EamA_dom"/>
</dbReference>
<evidence type="ECO:0000259" key="7">
    <source>
        <dbReference type="Pfam" id="PF00892"/>
    </source>
</evidence>
<feature type="transmembrane region" description="Helical" evidence="6">
    <location>
        <begin position="223"/>
        <end position="245"/>
    </location>
</feature>
<feature type="domain" description="EamA" evidence="7">
    <location>
        <begin position="164"/>
        <end position="291"/>
    </location>
</feature>
<dbReference type="Proteomes" id="UP000004756">
    <property type="component" value="Unassembled WGS sequence"/>
</dbReference>
<dbReference type="GO" id="GO:0016020">
    <property type="term" value="C:membrane"/>
    <property type="evidence" value="ECO:0007669"/>
    <property type="project" value="UniProtKB-SubCell"/>
</dbReference>
<evidence type="ECO:0000256" key="6">
    <source>
        <dbReference type="SAM" id="Phobius"/>
    </source>
</evidence>
<proteinExistence type="inferred from homology"/>
<keyword evidence="4 6" id="KW-1133">Transmembrane helix</keyword>
<sequence>MEETLKQEDLREKMIRDRHKGIACIVLSALCFAFMNVFIRAAGDLPSLQKVFFRNLIAFFAAWFVMRRKHVAFSGKKSNLLLLVCRSMFGLVGMMGNFYAVDHLVLADASMLNKMSPFFAILFSMLILKESLSFKQAAAVVGAFAGSLLIIKPTGFDIQSPAAVVGLLGGMGAGIAYTFVRILGKRGEAGPFIVCFFSGFSTLMLLPVFILNYHPMTAWQLGSLLMAGVAATGGQFGITAAYCYAPARDISVYDYSQIVFSAILGFFLFGQLPDVYSWMGYGVICAMAVWMFFMERNGGAKARA</sequence>
<feature type="transmembrane region" description="Helical" evidence="6">
    <location>
        <begin position="80"/>
        <end position="99"/>
    </location>
</feature>
<name>C0CVD2_9FIRM</name>
<keyword evidence="3 6" id="KW-0812">Transmembrane</keyword>
<feature type="transmembrane region" description="Helical" evidence="6">
    <location>
        <begin position="162"/>
        <end position="180"/>
    </location>
</feature>
<feature type="transmembrane region" description="Helical" evidence="6">
    <location>
        <begin position="51"/>
        <end position="68"/>
    </location>
</feature>
<evidence type="ECO:0000313" key="9">
    <source>
        <dbReference type="Proteomes" id="UP000004756"/>
    </source>
</evidence>
<dbReference type="RefSeq" id="WP_007707543.1">
    <property type="nucleotide sequence ID" value="NZ_CP102272.1"/>
</dbReference>
<protein>
    <submittedName>
        <fullName evidence="8">Putative membrane protein</fullName>
    </submittedName>
</protein>
<evidence type="ECO:0000313" key="8">
    <source>
        <dbReference type="EMBL" id="EEG56977.1"/>
    </source>
</evidence>
<comment type="caution">
    <text evidence="8">The sequence shown here is derived from an EMBL/GenBank/DDBJ whole genome shotgun (WGS) entry which is preliminary data.</text>
</comment>
<evidence type="ECO:0000256" key="3">
    <source>
        <dbReference type="ARBA" id="ARBA00022692"/>
    </source>
</evidence>
<feature type="transmembrane region" description="Helical" evidence="6">
    <location>
        <begin position="275"/>
        <end position="293"/>
    </location>
</feature>
<dbReference type="SUPFAM" id="SSF103481">
    <property type="entry name" value="Multidrug resistance efflux transporter EmrE"/>
    <property type="match status" value="2"/>
</dbReference>
<feature type="transmembrane region" description="Helical" evidence="6">
    <location>
        <begin position="137"/>
        <end position="156"/>
    </location>
</feature>
<evidence type="ECO:0000256" key="1">
    <source>
        <dbReference type="ARBA" id="ARBA00004141"/>
    </source>
</evidence>
<evidence type="ECO:0000256" key="4">
    <source>
        <dbReference type="ARBA" id="ARBA00022989"/>
    </source>
</evidence>
<gene>
    <name evidence="8" type="ORF">CLOSTASPAR_00935</name>
</gene>
<feature type="domain" description="EamA" evidence="7">
    <location>
        <begin position="20"/>
        <end position="151"/>
    </location>
</feature>
<feature type="transmembrane region" description="Helical" evidence="6">
    <location>
        <begin position="252"/>
        <end position="269"/>
    </location>
</feature>
<feature type="transmembrane region" description="Helical" evidence="6">
    <location>
        <begin position="21"/>
        <end position="39"/>
    </location>
</feature>
<dbReference type="AlphaFoldDB" id="C0CVD2"/>
<dbReference type="EMBL" id="ACCJ01000040">
    <property type="protein sequence ID" value="EEG56977.1"/>
    <property type="molecule type" value="Genomic_DNA"/>
</dbReference>
<dbReference type="PANTHER" id="PTHR22911">
    <property type="entry name" value="ACYL-MALONYL CONDENSING ENZYME-RELATED"/>
    <property type="match status" value="1"/>
</dbReference>
<accession>C0CVD2</accession>